<evidence type="ECO:0000313" key="2">
    <source>
        <dbReference type="Proteomes" id="UP000219338"/>
    </source>
</evidence>
<dbReference type="EMBL" id="FUEG01000027">
    <property type="protein sequence ID" value="SJL15171.1"/>
    <property type="molecule type" value="Genomic_DNA"/>
</dbReference>
<organism evidence="1 2">
    <name type="scientific">Armillaria ostoyae</name>
    <name type="common">Armillaria root rot fungus</name>
    <dbReference type="NCBI Taxonomy" id="47428"/>
    <lineage>
        <taxon>Eukaryota</taxon>
        <taxon>Fungi</taxon>
        <taxon>Dikarya</taxon>
        <taxon>Basidiomycota</taxon>
        <taxon>Agaricomycotina</taxon>
        <taxon>Agaricomycetes</taxon>
        <taxon>Agaricomycetidae</taxon>
        <taxon>Agaricales</taxon>
        <taxon>Marasmiineae</taxon>
        <taxon>Physalacriaceae</taxon>
        <taxon>Armillaria</taxon>
    </lineage>
</organism>
<proteinExistence type="predicted"/>
<evidence type="ECO:0000313" key="1">
    <source>
        <dbReference type="EMBL" id="SJL15171.1"/>
    </source>
</evidence>
<dbReference type="OrthoDB" id="3158487at2759"/>
<dbReference type="Proteomes" id="UP000219338">
    <property type="component" value="Unassembled WGS sequence"/>
</dbReference>
<gene>
    <name evidence="1" type="ORF">ARMOST_18657</name>
</gene>
<reference evidence="2" key="1">
    <citation type="journal article" date="2017" name="Nat. Ecol. Evol.">
        <title>Genome expansion and lineage-specific genetic innovations in the forest pathogenic fungi Armillaria.</title>
        <authorList>
            <person name="Sipos G."/>
            <person name="Prasanna A.N."/>
            <person name="Walter M.C."/>
            <person name="O'Connor E."/>
            <person name="Balint B."/>
            <person name="Krizsan K."/>
            <person name="Kiss B."/>
            <person name="Hess J."/>
            <person name="Varga T."/>
            <person name="Slot J."/>
            <person name="Riley R."/>
            <person name="Boka B."/>
            <person name="Rigling D."/>
            <person name="Barry K."/>
            <person name="Lee J."/>
            <person name="Mihaltcheva S."/>
            <person name="LaButti K."/>
            <person name="Lipzen A."/>
            <person name="Waldron R."/>
            <person name="Moloney N.M."/>
            <person name="Sperisen C."/>
            <person name="Kredics L."/>
            <person name="Vagvoelgyi C."/>
            <person name="Patrignani A."/>
            <person name="Fitzpatrick D."/>
            <person name="Nagy I."/>
            <person name="Doyle S."/>
            <person name="Anderson J.B."/>
            <person name="Grigoriev I.V."/>
            <person name="Gueldener U."/>
            <person name="Muensterkoetter M."/>
            <person name="Nagy L.G."/>
        </authorList>
    </citation>
    <scope>NUCLEOTIDE SEQUENCE [LARGE SCALE GENOMIC DNA]</scope>
    <source>
        <strain evidence="2">C18/9</strain>
    </source>
</reference>
<protein>
    <submittedName>
        <fullName evidence="1">Uncharacterized protein</fullName>
    </submittedName>
</protein>
<name>A0A284S2B8_ARMOS</name>
<accession>A0A284S2B8</accession>
<dbReference type="AlphaFoldDB" id="A0A284S2B8"/>
<keyword evidence="2" id="KW-1185">Reference proteome</keyword>
<sequence length="232" mass="25364">MVPSDGDLTTVYNATYNIDRTTYLVANMSMAWRTTYDANGNTTIAGARCSLYNTTQQSVVSFSMNRFHGPVAVVFKTAITSSTLRPGPPTHPCGIGFMTSLTERSNLFSLNETAGTFTPNSENVVNALEQILLNATVALISSMGHTTTVNPSVAEDKLVWVYHVQRLWINGEDSDLTFWDIGRATRNSELDAVVEGEKRGDTGVQNTVQEMDLEANTSGVFILARPRRKGSN</sequence>